<evidence type="ECO:0000313" key="4">
    <source>
        <dbReference type="Proteomes" id="UP000250043"/>
    </source>
</evidence>
<dbReference type="GO" id="GO:0005634">
    <property type="term" value="C:nucleus"/>
    <property type="evidence" value="ECO:0007669"/>
    <property type="project" value="TreeGrafter"/>
</dbReference>
<dbReference type="OrthoDB" id="10250320at2759"/>
<feature type="compositionally biased region" description="Low complexity" evidence="1">
    <location>
        <begin position="260"/>
        <end position="280"/>
    </location>
</feature>
<dbReference type="EMBL" id="KV722656">
    <property type="protein sequence ID" value="OCH84582.1"/>
    <property type="molecule type" value="Genomic_DNA"/>
</dbReference>
<dbReference type="PANTHER" id="PTHR15615">
    <property type="match status" value="1"/>
</dbReference>
<evidence type="ECO:0000256" key="1">
    <source>
        <dbReference type="SAM" id="MobiDB-lite"/>
    </source>
</evidence>
<sequence length="500" mass="53104">MSTDRRHPASLLPRSAHNTDLVALMRQPVSFEMINYLALQTTRVIKLGEEQNSALPTPPQTPLKANFGEQQAQSPRLPSLQDFIIMIVQSSNVQAPTLLTTLIYLERLRSKLPKMAKGMPCTRHRVFLATLIVAAKYLNDSSPKNKCWGTYASLFDLAEINLMEKQLLFLLDYDLRFDEQEALIYFAPFLPKSASPAVSKEARSAALNRAKARVQAHISLPPTPPHEGAPIPLPSPAGSISGVQSLMKRISSTYLGAVASGVSGSSSRTCSVSRASSSTTLAGGSVSGDSETGSLTSDSGSSSPSSPPSEFSSDHEVEVRDGKVFDIADKKFTLQPVPRHAYRQGRKASTASTCTVMSDATVAGSISEIKKTTSMGGSEVASANTSPTLDGPTGLRRPGLTRGMRAERAVSCCAPGHSDVGSIVASATMPALPRHATTIGHSGGFLSRMWGAATKGHDKDKDATHGGEPGETSGPGSTLRRLAHSKSAMFRGPQQHVVDV</sequence>
<proteinExistence type="predicted"/>
<feature type="region of interest" description="Disordered" evidence="1">
    <location>
        <begin position="373"/>
        <end position="399"/>
    </location>
</feature>
<reference evidence="3 4" key="1">
    <citation type="submission" date="2016-07" db="EMBL/GenBank/DDBJ databases">
        <title>Draft genome of the white-rot fungus Obba rivulosa 3A-2.</title>
        <authorList>
            <consortium name="DOE Joint Genome Institute"/>
            <person name="Miettinen O."/>
            <person name="Riley R."/>
            <person name="Acob R."/>
            <person name="Barry K."/>
            <person name="Cullen D."/>
            <person name="De Vries R."/>
            <person name="Hainaut M."/>
            <person name="Hatakka A."/>
            <person name="Henrissat B."/>
            <person name="Hilden K."/>
            <person name="Kuo R."/>
            <person name="Labutti K."/>
            <person name="Lipzen A."/>
            <person name="Makela M.R."/>
            <person name="Sandor L."/>
            <person name="Spatafora J.W."/>
            <person name="Grigoriev I.V."/>
            <person name="Hibbett D.S."/>
        </authorList>
    </citation>
    <scope>NUCLEOTIDE SEQUENCE [LARGE SCALE GENOMIC DNA]</scope>
    <source>
        <strain evidence="3 4">3A-2</strain>
    </source>
</reference>
<dbReference type="CDD" id="cd20557">
    <property type="entry name" value="CYCLIN_ScPCL1-like"/>
    <property type="match status" value="1"/>
</dbReference>
<organism evidence="3 4">
    <name type="scientific">Obba rivulosa</name>
    <dbReference type="NCBI Taxonomy" id="1052685"/>
    <lineage>
        <taxon>Eukaryota</taxon>
        <taxon>Fungi</taxon>
        <taxon>Dikarya</taxon>
        <taxon>Basidiomycota</taxon>
        <taxon>Agaricomycotina</taxon>
        <taxon>Agaricomycetes</taxon>
        <taxon>Polyporales</taxon>
        <taxon>Gelatoporiaceae</taxon>
        <taxon>Obba</taxon>
    </lineage>
</organism>
<dbReference type="InterPro" id="IPR006671">
    <property type="entry name" value="Cyclin_N"/>
</dbReference>
<accession>A0A8E2DFA2</accession>
<feature type="compositionally biased region" description="Polar residues" evidence="1">
    <location>
        <begin position="373"/>
        <end position="388"/>
    </location>
</feature>
<name>A0A8E2DFA2_9APHY</name>
<dbReference type="GO" id="GO:0019901">
    <property type="term" value="F:protein kinase binding"/>
    <property type="evidence" value="ECO:0007669"/>
    <property type="project" value="InterPro"/>
</dbReference>
<dbReference type="PANTHER" id="PTHR15615:SF10">
    <property type="entry name" value="PHO85 CYCLIN-2-RELATED"/>
    <property type="match status" value="1"/>
</dbReference>
<protein>
    <recommendedName>
        <fullName evidence="2">Cyclin N-terminal domain-containing protein</fullName>
    </recommendedName>
</protein>
<dbReference type="Pfam" id="PF00134">
    <property type="entry name" value="Cyclin_N"/>
    <property type="match status" value="1"/>
</dbReference>
<dbReference type="GO" id="GO:0016538">
    <property type="term" value="F:cyclin-dependent protein serine/threonine kinase regulator activity"/>
    <property type="evidence" value="ECO:0007669"/>
    <property type="project" value="TreeGrafter"/>
</dbReference>
<gene>
    <name evidence="3" type="ORF">OBBRIDRAFT_390539</name>
</gene>
<feature type="compositionally biased region" description="Basic and acidic residues" evidence="1">
    <location>
        <begin position="455"/>
        <end position="465"/>
    </location>
</feature>
<dbReference type="InterPro" id="IPR036915">
    <property type="entry name" value="Cyclin-like_sf"/>
</dbReference>
<evidence type="ECO:0000313" key="3">
    <source>
        <dbReference type="EMBL" id="OCH84582.1"/>
    </source>
</evidence>
<dbReference type="Proteomes" id="UP000250043">
    <property type="component" value="Unassembled WGS sequence"/>
</dbReference>
<dbReference type="SUPFAM" id="SSF47954">
    <property type="entry name" value="Cyclin-like"/>
    <property type="match status" value="1"/>
</dbReference>
<feature type="region of interest" description="Disordered" evidence="1">
    <location>
        <begin position="260"/>
        <end position="318"/>
    </location>
</feature>
<dbReference type="AlphaFoldDB" id="A0A8E2DFA2"/>
<feature type="domain" description="Cyclin N-terminal" evidence="2">
    <location>
        <begin position="74"/>
        <end position="176"/>
    </location>
</feature>
<feature type="region of interest" description="Disordered" evidence="1">
    <location>
        <begin position="455"/>
        <end position="500"/>
    </location>
</feature>
<dbReference type="Gene3D" id="1.10.472.10">
    <property type="entry name" value="Cyclin-like"/>
    <property type="match status" value="1"/>
</dbReference>
<dbReference type="InterPro" id="IPR013922">
    <property type="entry name" value="Cyclin_PHO80-like"/>
</dbReference>
<evidence type="ECO:0000259" key="2">
    <source>
        <dbReference type="Pfam" id="PF00134"/>
    </source>
</evidence>
<keyword evidence="4" id="KW-1185">Reference proteome</keyword>
<feature type="compositionally biased region" description="Low complexity" evidence="1">
    <location>
        <begin position="287"/>
        <end position="311"/>
    </location>
</feature>
<dbReference type="GO" id="GO:0000307">
    <property type="term" value="C:cyclin-dependent protein kinase holoenzyme complex"/>
    <property type="evidence" value="ECO:0007669"/>
    <property type="project" value="TreeGrafter"/>
</dbReference>